<dbReference type="EMBL" id="JAVREH010000076">
    <property type="protein sequence ID" value="MDT0264193.1"/>
    <property type="molecule type" value="Genomic_DNA"/>
</dbReference>
<feature type="coiled-coil region" evidence="1">
    <location>
        <begin position="19"/>
        <end position="46"/>
    </location>
</feature>
<name>A0ABU2JHI3_9ACTN</name>
<evidence type="ECO:0000313" key="4">
    <source>
        <dbReference type="Proteomes" id="UP001183176"/>
    </source>
</evidence>
<protein>
    <submittedName>
        <fullName evidence="3">Multiubiquitin domain-containing protein</fullName>
    </submittedName>
</protein>
<keyword evidence="1" id="KW-0175">Coiled coil</keyword>
<evidence type="ECO:0000313" key="3">
    <source>
        <dbReference type="EMBL" id="MDT0264193.1"/>
    </source>
</evidence>
<dbReference type="RefSeq" id="WP_311425335.1">
    <property type="nucleotide sequence ID" value="NZ_JAVREH010000076.1"/>
</dbReference>
<dbReference type="Proteomes" id="UP001183176">
    <property type="component" value="Unassembled WGS sequence"/>
</dbReference>
<organism evidence="3 4">
    <name type="scientific">Jatrophihabitans lederbergiae</name>
    <dbReference type="NCBI Taxonomy" id="3075547"/>
    <lineage>
        <taxon>Bacteria</taxon>
        <taxon>Bacillati</taxon>
        <taxon>Actinomycetota</taxon>
        <taxon>Actinomycetes</taxon>
        <taxon>Jatrophihabitantales</taxon>
        <taxon>Jatrophihabitantaceae</taxon>
        <taxon>Jatrophihabitans</taxon>
    </lineage>
</organism>
<evidence type="ECO:0000259" key="2">
    <source>
        <dbReference type="Pfam" id="PF14452"/>
    </source>
</evidence>
<sequence length="120" mass="13481">MTTEHNTGPGDPGRITADIAAIEGDEERLARDTERLERDLEEQHRHVDVQVNNNPVRLNARRETGLQIKDAAIEQGVQIDRGFQLWEELGEGRERQVGDTDEITVHEGARFTAIAPDDNS</sequence>
<dbReference type="Pfam" id="PF14452">
    <property type="entry name" value="Multi_ubiq"/>
    <property type="match status" value="1"/>
</dbReference>
<accession>A0ABU2JHI3</accession>
<feature type="domain" description="Multi-ubiquitin" evidence="2">
    <location>
        <begin position="48"/>
        <end position="116"/>
    </location>
</feature>
<reference evidence="4" key="1">
    <citation type="submission" date="2023-07" db="EMBL/GenBank/DDBJ databases">
        <title>30 novel species of actinomycetes from the DSMZ collection.</title>
        <authorList>
            <person name="Nouioui I."/>
        </authorList>
    </citation>
    <scope>NUCLEOTIDE SEQUENCE [LARGE SCALE GENOMIC DNA]</scope>
    <source>
        <strain evidence="4">DSM 44399</strain>
    </source>
</reference>
<dbReference type="InterPro" id="IPR027802">
    <property type="entry name" value="Multi-ubiquitin_dom"/>
</dbReference>
<proteinExistence type="predicted"/>
<comment type="caution">
    <text evidence="3">The sequence shown here is derived from an EMBL/GenBank/DDBJ whole genome shotgun (WGS) entry which is preliminary data.</text>
</comment>
<evidence type="ECO:0000256" key="1">
    <source>
        <dbReference type="SAM" id="Coils"/>
    </source>
</evidence>
<gene>
    <name evidence="3" type="ORF">RM423_22755</name>
</gene>
<keyword evidence="4" id="KW-1185">Reference proteome</keyword>